<comment type="caution">
    <text evidence="3">The sequence shown here is derived from an EMBL/GenBank/DDBJ whole genome shotgun (WGS) entry which is preliminary data.</text>
</comment>
<protein>
    <submittedName>
        <fullName evidence="3">Helix-turn-helix protein</fullName>
    </submittedName>
</protein>
<reference evidence="3 4" key="1">
    <citation type="submission" date="2018-10" db="EMBL/GenBank/DDBJ databases">
        <title>Sequencing the genomes of 1000 actinobacteria strains.</title>
        <authorList>
            <person name="Klenk H.-P."/>
        </authorList>
    </citation>
    <scope>NUCLEOTIDE SEQUENCE [LARGE SCALE GENOMIC DNA]</scope>
    <source>
        <strain evidence="3 4">DSM 43800</strain>
    </source>
</reference>
<feature type="domain" description="HTH cro/C1-type" evidence="2">
    <location>
        <begin position="40"/>
        <end position="86"/>
    </location>
</feature>
<dbReference type="SMART" id="SM00530">
    <property type="entry name" value="HTH_XRE"/>
    <property type="match status" value="1"/>
</dbReference>
<name>A0A495W6P3_9PSEU</name>
<evidence type="ECO:0000313" key="3">
    <source>
        <dbReference type="EMBL" id="RKT56757.1"/>
    </source>
</evidence>
<organism evidence="3 4">
    <name type="scientific">Saccharothrix australiensis</name>
    <dbReference type="NCBI Taxonomy" id="2072"/>
    <lineage>
        <taxon>Bacteria</taxon>
        <taxon>Bacillati</taxon>
        <taxon>Actinomycetota</taxon>
        <taxon>Actinomycetes</taxon>
        <taxon>Pseudonocardiales</taxon>
        <taxon>Pseudonocardiaceae</taxon>
        <taxon>Saccharothrix</taxon>
    </lineage>
</organism>
<dbReference type="EMBL" id="RBXO01000001">
    <property type="protein sequence ID" value="RKT56757.1"/>
    <property type="molecule type" value="Genomic_DNA"/>
</dbReference>
<dbReference type="InterPro" id="IPR010982">
    <property type="entry name" value="Lambda_DNA-bd_dom_sf"/>
</dbReference>
<dbReference type="InterPro" id="IPR041413">
    <property type="entry name" value="MLTR_LBD"/>
</dbReference>
<dbReference type="Gene3D" id="3.30.450.180">
    <property type="match status" value="1"/>
</dbReference>
<dbReference type="OrthoDB" id="4790304at2"/>
<dbReference type="GO" id="GO:0003677">
    <property type="term" value="F:DNA binding"/>
    <property type="evidence" value="ECO:0007669"/>
    <property type="project" value="InterPro"/>
</dbReference>
<feature type="region of interest" description="Disordered" evidence="1">
    <location>
        <begin position="278"/>
        <end position="301"/>
    </location>
</feature>
<dbReference type="CDD" id="cd00093">
    <property type="entry name" value="HTH_XRE"/>
    <property type="match status" value="1"/>
</dbReference>
<dbReference type="Proteomes" id="UP000282084">
    <property type="component" value="Unassembled WGS sequence"/>
</dbReference>
<keyword evidence="4" id="KW-1185">Reference proteome</keyword>
<dbReference type="InterPro" id="IPR001387">
    <property type="entry name" value="Cro/C1-type_HTH"/>
</dbReference>
<evidence type="ECO:0000313" key="4">
    <source>
        <dbReference type="Proteomes" id="UP000282084"/>
    </source>
</evidence>
<gene>
    <name evidence="3" type="ORF">C8E97_5467</name>
</gene>
<dbReference type="Gene3D" id="1.10.260.40">
    <property type="entry name" value="lambda repressor-like DNA-binding domains"/>
    <property type="match status" value="1"/>
</dbReference>
<evidence type="ECO:0000259" key="2">
    <source>
        <dbReference type="PROSITE" id="PS50943"/>
    </source>
</evidence>
<evidence type="ECO:0000256" key="1">
    <source>
        <dbReference type="SAM" id="MobiDB-lite"/>
    </source>
</evidence>
<dbReference type="Pfam" id="PF13560">
    <property type="entry name" value="HTH_31"/>
    <property type="match status" value="1"/>
</dbReference>
<sequence length="301" mass="33711">MSGSDAHRSELGEFLKARRAELSPRQAGLPETGTVRRVPGLRREEVAQLAAISTDYYTRLEQGRVPASAAVLDALARALRLDDDQREYLAELAGKDVLRPRRRARQTVQPTLRRLLDELRGIPAIVLGRRMDIVAWNPLAAALITDFGQIPDKQRNYLRLMFTDPAMRALYTDWEAVAHTCVALLRREAATYPDDPQLIALVGELSVQDPRFRQWWAAHHVVGRRIGTKTLRHPVVGDVTLDWDTLTCTADPEQQLITWTAEPGTPADDKLRILASWTTTHHQGTPPAVPANQPPDPRKDG</sequence>
<proteinExistence type="predicted"/>
<dbReference type="AlphaFoldDB" id="A0A495W6P3"/>
<dbReference type="SUPFAM" id="SSF47413">
    <property type="entry name" value="lambda repressor-like DNA-binding domains"/>
    <property type="match status" value="1"/>
</dbReference>
<dbReference type="PROSITE" id="PS50943">
    <property type="entry name" value="HTH_CROC1"/>
    <property type="match status" value="1"/>
</dbReference>
<accession>A0A495W6P3</accession>
<dbReference type="PANTHER" id="PTHR35010">
    <property type="entry name" value="BLL4672 PROTEIN-RELATED"/>
    <property type="match status" value="1"/>
</dbReference>
<dbReference type="RefSeq" id="WP_121008265.1">
    <property type="nucleotide sequence ID" value="NZ_RBXO01000001.1"/>
</dbReference>
<dbReference type="PANTHER" id="PTHR35010:SF2">
    <property type="entry name" value="BLL4672 PROTEIN"/>
    <property type="match status" value="1"/>
</dbReference>
<dbReference type="Pfam" id="PF17765">
    <property type="entry name" value="MLTR_LBD"/>
    <property type="match status" value="1"/>
</dbReference>